<keyword evidence="3" id="KW-1185">Reference proteome</keyword>
<dbReference type="Proteomes" id="UP000286415">
    <property type="component" value="Unassembled WGS sequence"/>
</dbReference>
<reference evidence="2 3" key="1">
    <citation type="journal article" date="2018" name="Biotechnol. Adv.">
        <title>Improved genomic resources and new bioinformatic workflow for the carcinogenic parasite Clonorchis sinensis: Biotechnological implications.</title>
        <authorList>
            <person name="Wang D."/>
            <person name="Korhonen P.K."/>
            <person name="Gasser R.B."/>
            <person name="Young N.D."/>
        </authorList>
    </citation>
    <scope>NUCLEOTIDE SEQUENCE [LARGE SCALE GENOMIC DNA]</scope>
    <source>
        <strain evidence="2">Cs-k2</strain>
    </source>
</reference>
<dbReference type="AlphaFoldDB" id="A0A8T1M729"/>
<dbReference type="PANTHER" id="PTHR47331">
    <property type="entry name" value="PHD-TYPE DOMAIN-CONTAINING PROTEIN"/>
    <property type="match status" value="1"/>
</dbReference>
<dbReference type="Pfam" id="PF18701">
    <property type="entry name" value="DUF5641"/>
    <property type="match status" value="1"/>
</dbReference>
<gene>
    <name evidence="2" type="ORF">CSKR_204086</name>
</gene>
<name>A0A8T1M729_CLOSI</name>
<organism evidence="2 3">
    <name type="scientific">Clonorchis sinensis</name>
    <name type="common">Chinese liver fluke</name>
    <dbReference type="NCBI Taxonomy" id="79923"/>
    <lineage>
        <taxon>Eukaryota</taxon>
        <taxon>Metazoa</taxon>
        <taxon>Spiralia</taxon>
        <taxon>Lophotrochozoa</taxon>
        <taxon>Platyhelminthes</taxon>
        <taxon>Trematoda</taxon>
        <taxon>Digenea</taxon>
        <taxon>Opisthorchiida</taxon>
        <taxon>Opisthorchiata</taxon>
        <taxon>Opisthorchiidae</taxon>
        <taxon>Clonorchis</taxon>
    </lineage>
</organism>
<comment type="caution">
    <text evidence="2">The sequence shown here is derived from an EMBL/GenBank/DDBJ whole genome shotgun (WGS) entry which is preliminary data.</text>
</comment>
<accession>A0A8T1M729</accession>
<dbReference type="EMBL" id="NIRI02000056">
    <property type="protein sequence ID" value="KAG5445224.1"/>
    <property type="molecule type" value="Genomic_DNA"/>
</dbReference>
<dbReference type="OrthoDB" id="10066543at2759"/>
<dbReference type="InterPro" id="IPR001584">
    <property type="entry name" value="Integrase_cat-core"/>
</dbReference>
<protein>
    <recommendedName>
        <fullName evidence="1">Integrase catalytic domain-containing protein</fullName>
    </recommendedName>
</protein>
<feature type="domain" description="Integrase catalytic" evidence="1">
    <location>
        <begin position="1"/>
        <end position="152"/>
    </location>
</feature>
<dbReference type="GO" id="GO:0015074">
    <property type="term" value="P:DNA integration"/>
    <property type="evidence" value="ECO:0007669"/>
    <property type="project" value="InterPro"/>
</dbReference>
<dbReference type="InterPro" id="IPR036397">
    <property type="entry name" value="RNaseH_sf"/>
</dbReference>
<dbReference type="InterPro" id="IPR040676">
    <property type="entry name" value="DUF5641"/>
</dbReference>
<evidence type="ECO:0000259" key="1">
    <source>
        <dbReference type="PROSITE" id="PS50994"/>
    </source>
</evidence>
<proteinExistence type="predicted"/>
<evidence type="ECO:0000313" key="2">
    <source>
        <dbReference type="EMBL" id="KAG5445224.1"/>
    </source>
</evidence>
<evidence type="ECO:0000313" key="3">
    <source>
        <dbReference type="Proteomes" id="UP000286415"/>
    </source>
</evidence>
<dbReference type="SUPFAM" id="SSF53098">
    <property type="entry name" value="Ribonuclease H-like"/>
    <property type="match status" value="1"/>
</dbReference>
<dbReference type="InterPro" id="IPR012337">
    <property type="entry name" value="RNaseH-like_sf"/>
</dbReference>
<dbReference type="GO" id="GO:0003676">
    <property type="term" value="F:nucleic acid binding"/>
    <property type="evidence" value="ECO:0007669"/>
    <property type="project" value="InterPro"/>
</dbReference>
<dbReference type="PANTHER" id="PTHR47331:SF1">
    <property type="entry name" value="GAG-LIKE PROTEIN"/>
    <property type="match status" value="1"/>
</dbReference>
<dbReference type="PROSITE" id="PS50994">
    <property type="entry name" value="INTEGRASE"/>
    <property type="match status" value="1"/>
</dbReference>
<sequence>MTIRAVHIEVAHTLDTTSFLCAFSRFVARRGSPLKLYSDNGTNFRGAEADVKECLRKWDQDKLATKLLEHECDWVFSVPKASHRGGIWERLIRSIRRILRALLGDRLVDDETLQTTLTEIEKILNDRPLVKLTSDPNDYAALTPNHLLLLSANPAEASHRVDSRNLTKAWRHANHLADLFWNRWIKEYLPTLQTISKWLKQGRSLNEGDLVLLGDISTPRGQWEKGIVERAVHSTDGAVREAIVRTSRGTLRRDVRQLYLLEACGQDGVCFEERRDRVAGQSAGSIST</sequence>
<reference evidence="2 3" key="2">
    <citation type="journal article" date="2021" name="Genomics">
        <title>High-quality reference genome for Clonorchis sinensis.</title>
        <authorList>
            <person name="Young N.D."/>
            <person name="Stroehlein A.J."/>
            <person name="Kinkar L."/>
            <person name="Wang T."/>
            <person name="Sohn W.M."/>
            <person name="Chang B.C.H."/>
            <person name="Kaur P."/>
            <person name="Weisz D."/>
            <person name="Dudchenko O."/>
            <person name="Aiden E.L."/>
            <person name="Korhonen P.K."/>
            <person name="Gasser R.B."/>
        </authorList>
    </citation>
    <scope>NUCLEOTIDE SEQUENCE [LARGE SCALE GENOMIC DNA]</scope>
    <source>
        <strain evidence="2">Cs-k2</strain>
    </source>
</reference>
<dbReference type="Gene3D" id="3.30.420.10">
    <property type="entry name" value="Ribonuclease H-like superfamily/Ribonuclease H"/>
    <property type="match status" value="1"/>
</dbReference>